<gene>
    <name evidence="7" type="ORF">C7R54_28325</name>
</gene>
<dbReference type="Pfam" id="PF00126">
    <property type="entry name" value="HTH_1"/>
    <property type="match status" value="1"/>
</dbReference>
<dbReference type="RefSeq" id="WP_129154274.1">
    <property type="nucleotide sequence ID" value="NZ_JBHSDO010000003.1"/>
</dbReference>
<evidence type="ECO:0000259" key="6">
    <source>
        <dbReference type="PROSITE" id="PS50931"/>
    </source>
</evidence>
<feature type="domain" description="HTH lysR-type" evidence="6">
    <location>
        <begin position="3"/>
        <end position="60"/>
    </location>
</feature>
<dbReference type="SUPFAM" id="SSF46785">
    <property type="entry name" value="Winged helix' DNA-binding domain"/>
    <property type="match status" value="1"/>
</dbReference>
<dbReference type="CDD" id="cd08458">
    <property type="entry name" value="PBP2_NocR"/>
    <property type="match status" value="1"/>
</dbReference>
<dbReference type="EMBL" id="PYAL01000010">
    <property type="protein sequence ID" value="RXN83380.1"/>
    <property type="molecule type" value="Genomic_DNA"/>
</dbReference>
<accession>A0A4Q1HCI7</accession>
<dbReference type="InterPro" id="IPR005119">
    <property type="entry name" value="LysR_subst-bd"/>
</dbReference>
<evidence type="ECO:0000256" key="1">
    <source>
        <dbReference type="ARBA" id="ARBA00009437"/>
    </source>
</evidence>
<dbReference type="SUPFAM" id="SSF53850">
    <property type="entry name" value="Periplasmic binding protein-like II"/>
    <property type="match status" value="1"/>
</dbReference>
<dbReference type="GO" id="GO:0043565">
    <property type="term" value="F:sequence-specific DNA binding"/>
    <property type="evidence" value="ECO:0007669"/>
    <property type="project" value="TreeGrafter"/>
</dbReference>
<dbReference type="InterPro" id="IPR000847">
    <property type="entry name" value="LysR_HTH_N"/>
</dbReference>
<dbReference type="PRINTS" id="PR00039">
    <property type="entry name" value="HTHLYSR"/>
</dbReference>
<keyword evidence="4" id="KW-0804">Transcription</keyword>
<dbReference type="PANTHER" id="PTHR30427:SF1">
    <property type="entry name" value="TRANSCRIPTIONAL ACTIVATOR PROTEIN LYSR"/>
    <property type="match status" value="1"/>
</dbReference>
<dbReference type="Pfam" id="PF03466">
    <property type="entry name" value="LysR_substrate"/>
    <property type="match status" value="1"/>
</dbReference>
<evidence type="ECO:0000313" key="8">
    <source>
        <dbReference type="Proteomes" id="UP000290849"/>
    </source>
</evidence>
<feature type="region of interest" description="Disordered" evidence="5">
    <location>
        <begin position="301"/>
        <end position="322"/>
    </location>
</feature>
<dbReference type="PROSITE" id="PS50931">
    <property type="entry name" value="HTH_LYSR"/>
    <property type="match status" value="1"/>
</dbReference>
<sequence>MQLNPRQLEAFRKVMATGSMTLAAELLKISQPAVSRLIRDLEATVSVRLFRREGNRLIPGAEARRLFQEVERFYRGLESVERVALDLKSARIGTLRIASISALGLDFISEGIRQFSDTHPNVLISLDVCPSQDVLELIGANQVDIGYIGFISAEYPGADIYPHPDVAAVCVLPRDHPLARKRAVHITDLQGQALISLGADSPLRMRVEMALEGAGVTLNRTIETTYAHSACSMVAAGLGITIADPFTAANLRDRRIACRPIVPAIAYTFSMVLPAHQPRSKVVEDFIRAMNDLFRSELSNYRVDDRNGPGTPPGLRPSRRHG</sequence>
<dbReference type="GO" id="GO:0003700">
    <property type="term" value="F:DNA-binding transcription factor activity"/>
    <property type="evidence" value="ECO:0007669"/>
    <property type="project" value="InterPro"/>
</dbReference>
<comment type="caution">
    <text evidence="7">The sequence shown here is derived from an EMBL/GenBank/DDBJ whole genome shotgun (WGS) entry which is preliminary data.</text>
</comment>
<organism evidence="7 8">
    <name type="scientific">Achromobacter aloeverae</name>
    <dbReference type="NCBI Taxonomy" id="1750518"/>
    <lineage>
        <taxon>Bacteria</taxon>
        <taxon>Pseudomonadati</taxon>
        <taxon>Pseudomonadota</taxon>
        <taxon>Betaproteobacteria</taxon>
        <taxon>Burkholderiales</taxon>
        <taxon>Alcaligenaceae</taxon>
        <taxon>Achromobacter</taxon>
    </lineage>
</organism>
<keyword evidence="8" id="KW-1185">Reference proteome</keyword>
<dbReference type="InterPro" id="IPR036388">
    <property type="entry name" value="WH-like_DNA-bd_sf"/>
</dbReference>
<dbReference type="OrthoDB" id="110033at2"/>
<dbReference type="GO" id="GO:0010628">
    <property type="term" value="P:positive regulation of gene expression"/>
    <property type="evidence" value="ECO:0007669"/>
    <property type="project" value="TreeGrafter"/>
</dbReference>
<comment type="similarity">
    <text evidence="1">Belongs to the LysR transcriptional regulatory family.</text>
</comment>
<evidence type="ECO:0000256" key="5">
    <source>
        <dbReference type="SAM" id="MobiDB-lite"/>
    </source>
</evidence>
<keyword evidence="2" id="KW-0805">Transcription regulation</keyword>
<reference evidence="7 8" key="1">
    <citation type="journal article" date="2017" name="Int. J. Syst. Evol. Microbiol.">
        <title>Achromobacter aloeverae sp. nov., isolated from the root of Aloe vera (L.) Burm.f.</title>
        <authorList>
            <person name="Kuncharoen N."/>
            <person name="Muramatsu Y."/>
            <person name="Shibata C."/>
            <person name="Kamakura Y."/>
            <person name="Nakagawa Y."/>
            <person name="Tanasupawat S."/>
        </authorList>
    </citation>
    <scope>NUCLEOTIDE SEQUENCE [LARGE SCALE GENOMIC DNA]</scope>
    <source>
        <strain evidence="7 8">AVA-1</strain>
    </source>
</reference>
<name>A0A4Q1HCI7_9BURK</name>
<evidence type="ECO:0000256" key="2">
    <source>
        <dbReference type="ARBA" id="ARBA00023015"/>
    </source>
</evidence>
<proteinExistence type="inferred from homology"/>
<dbReference type="Proteomes" id="UP000290849">
    <property type="component" value="Unassembled WGS sequence"/>
</dbReference>
<evidence type="ECO:0000256" key="4">
    <source>
        <dbReference type="ARBA" id="ARBA00023163"/>
    </source>
</evidence>
<protein>
    <submittedName>
        <fullName evidence="7">LysR family transcriptional regulator</fullName>
    </submittedName>
</protein>
<dbReference type="AlphaFoldDB" id="A0A4Q1HCI7"/>
<dbReference type="PANTHER" id="PTHR30427">
    <property type="entry name" value="TRANSCRIPTIONAL ACTIVATOR PROTEIN LYSR"/>
    <property type="match status" value="1"/>
</dbReference>
<evidence type="ECO:0000313" key="7">
    <source>
        <dbReference type="EMBL" id="RXN83380.1"/>
    </source>
</evidence>
<dbReference type="Gene3D" id="3.40.190.290">
    <property type="match status" value="1"/>
</dbReference>
<keyword evidence="3" id="KW-0238">DNA-binding</keyword>
<dbReference type="Gene3D" id="1.10.10.10">
    <property type="entry name" value="Winged helix-like DNA-binding domain superfamily/Winged helix DNA-binding domain"/>
    <property type="match status" value="1"/>
</dbReference>
<dbReference type="InterPro" id="IPR036390">
    <property type="entry name" value="WH_DNA-bd_sf"/>
</dbReference>
<evidence type="ECO:0000256" key="3">
    <source>
        <dbReference type="ARBA" id="ARBA00023125"/>
    </source>
</evidence>